<feature type="transmembrane region" description="Helical" evidence="21">
    <location>
        <begin position="280"/>
        <end position="300"/>
    </location>
</feature>
<dbReference type="EMBL" id="AOBV01000014">
    <property type="protein sequence ID" value="ELV07335.1"/>
    <property type="molecule type" value="Genomic_DNA"/>
</dbReference>
<comment type="similarity">
    <text evidence="16">Belongs to the SEDS family. FtsW subfamily.</text>
</comment>
<dbReference type="Proteomes" id="UP000011617">
    <property type="component" value="Unassembled WGS sequence"/>
</dbReference>
<keyword evidence="13" id="KW-0961">Cell wall biogenesis/degradation</keyword>
<sequence>MFKEALRVPKRVYVDPWLISAVTVLLVIGILMVTSASSYTTERYEVIWYHYTRQQAIFIVGGIFLGWVAFRMRLTFWRNMHFVAGFAAALLLALVLIPGIGREINGSMRWIPIGPINFQPSEMAKLLIFIYVAAFLDAHYQKLRKEWVHLGSILLVLGFYGVLLLLEPDFGSTVVMLGVGLSMVFIAGVSMRNFLVVIIVTVGGMLFVLFSASYRVARLKTFLNPWDDKYGEGFQLINSLMAIGRGEWMGVGIGEGVQKLGYLPESHTDFIFAVYAEETGLLGVVILIAIFTMLLSRAFIIGKRAEFCNMRFGAYLSYGIGMWIVGQAFINLAVAMGRLPTKGLTLPLLSYGGSSIVTLLIAIGILCRIDVDSQRELIKRTQVKVEKDEATNSEAG</sequence>
<name>L8XX43_9GAMM</name>
<dbReference type="GO" id="GO:0032153">
    <property type="term" value="C:cell division site"/>
    <property type="evidence" value="ECO:0007669"/>
    <property type="project" value="TreeGrafter"/>
</dbReference>
<dbReference type="GO" id="GO:0015648">
    <property type="term" value="F:lipid-linked peptidoglycan transporter activity"/>
    <property type="evidence" value="ECO:0007669"/>
    <property type="project" value="TreeGrafter"/>
</dbReference>
<keyword evidence="6" id="KW-0808">Transferase</keyword>
<evidence type="ECO:0000256" key="6">
    <source>
        <dbReference type="ARBA" id="ARBA00022679"/>
    </source>
</evidence>
<dbReference type="InterPro" id="IPR013437">
    <property type="entry name" value="FtsW"/>
</dbReference>
<organism evidence="22 23">
    <name type="scientific">Wohlfahrtiimonas chitiniclastica SH04</name>
    <dbReference type="NCBI Taxonomy" id="1261130"/>
    <lineage>
        <taxon>Bacteria</taxon>
        <taxon>Pseudomonadati</taxon>
        <taxon>Pseudomonadota</taxon>
        <taxon>Gammaproteobacteria</taxon>
        <taxon>Cardiobacteriales</taxon>
        <taxon>Ignatzschineriaceae</taxon>
        <taxon>Wohlfahrtiimonas</taxon>
    </lineage>
</organism>
<evidence type="ECO:0000256" key="8">
    <source>
        <dbReference type="ARBA" id="ARBA00022960"/>
    </source>
</evidence>
<comment type="catalytic activity">
    <reaction evidence="20">
        <text>[GlcNAc-(1-&gt;4)-Mur2Ac(oyl-L-Ala-gamma-D-Glu-L-Lys-D-Ala-D-Ala)](n)-di-trans,octa-cis-undecaprenyl diphosphate + beta-D-GlcNAc-(1-&gt;4)-Mur2Ac(oyl-L-Ala-gamma-D-Glu-L-Lys-D-Ala-D-Ala)-di-trans,octa-cis-undecaprenyl diphosphate = [GlcNAc-(1-&gt;4)-Mur2Ac(oyl-L-Ala-gamma-D-Glu-L-Lys-D-Ala-D-Ala)](n+1)-di-trans,octa-cis-undecaprenyl diphosphate + di-trans,octa-cis-undecaprenyl diphosphate + H(+)</text>
        <dbReference type="Rhea" id="RHEA:23708"/>
        <dbReference type="Rhea" id="RHEA-COMP:9602"/>
        <dbReference type="Rhea" id="RHEA-COMP:9603"/>
        <dbReference type="ChEBI" id="CHEBI:15378"/>
        <dbReference type="ChEBI" id="CHEBI:58405"/>
        <dbReference type="ChEBI" id="CHEBI:60033"/>
        <dbReference type="ChEBI" id="CHEBI:78435"/>
        <dbReference type="EC" id="2.4.99.28"/>
    </reaction>
</comment>
<evidence type="ECO:0000256" key="11">
    <source>
        <dbReference type="ARBA" id="ARBA00023136"/>
    </source>
</evidence>
<evidence type="ECO:0000256" key="4">
    <source>
        <dbReference type="ARBA" id="ARBA00022618"/>
    </source>
</evidence>
<keyword evidence="7 21" id="KW-0812">Transmembrane</keyword>
<dbReference type="OrthoDB" id="9768187at2"/>
<dbReference type="Pfam" id="PF01098">
    <property type="entry name" value="FTSW_RODA_SPOVE"/>
    <property type="match status" value="1"/>
</dbReference>
<evidence type="ECO:0000256" key="13">
    <source>
        <dbReference type="ARBA" id="ARBA00023316"/>
    </source>
</evidence>
<evidence type="ECO:0000256" key="15">
    <source>
        <dbReference type="ARBA" id="ARBA00033270"/>
    </source>
</evidence>
<dbReference type="PANTHER" id="PTHR30474">
    <property type="entry name" value="CELL CYCLE PROTEIN"/>
    <property type="match status" value="1"/>
</dbReference>
<feature type="transmembrane region" description="Helical" evidence="21">
    <location>
        <begin position="12"/>
        <end position="33"/>
    </location>
</feature>
<keyword evidence="5" id="KW-0328">Glycosyltransferase</keyword>
<dbReference type="GO" id="GO:0008360">
    <property type="term" value="P:regulation of cell shape"/>
    <property type="evidence" value="ECO:0007669"/>
    <property type="project" value="UniProtKB-KW"/>
</dbReference>
<dbReference type="HOGENOM" id="CLU_029243_1_1_6"/>
<feature type="transmembrane region" description="Helical" evidence="21">
    <location>
        <begin position="172"/>
        <end position="189"/>
    </location>
</feature>
<dbReference type="AlphaFoldDB" id="L8XX43"/>
<keyword evidence="4" id="KW-0132">Cell division</keyword>
<feature type="transmembrane region" description="Helical" evidence="21">
    <location>
        <begin position="312"/>
        <end position="336"/>
    </location>
</feature>
<comment type="caution">
    <text evidence="22">The sequence shown here is derived from an EMBL/GenBank/DDBJ whole genome shotgun (WGS) entry which is preliminary data.</text>
</comment>
<evidence type="ECO:0000256" key="20">
    <source>
        <dbReference type="ARBA" id="ARBA00049902"/>
    </source>
</evidence>
<keyword evidence="9" id="KW-0573">Peptidoglycan synthesis</keyword>
<protein>
    <recommendedName>
        <fullName evidence="17">Probable peptidoglycan glycosyltransferase FtsW</fullName>
        <ecNumber evidence="19">2.4.99.28</ecNumber>
    </recommendedName>
    <alternativeName>
        <fullName evidence="18">Cell division protein FtsW</fullName>
    </alternativeName>
    <alternativeName>
        <fullName evidence="15">Cell wall polymerase</fullName>
    </alternativeName>
    <alternativeName>
        <fullName evidence="14">Peptidoglycan polymerase</fullName>
    </alternativeName>
</protein>
<feature type="transmembrane region" description="Helical" evidence="21">
    <location>
        <begin position="194"/>
        <end position="217"/>
    </location>
</feature>
<dbReference type="GO" id="GO:0051301">
    <property type="term" value="P:cell division"/>
    <property type="evidence" value="ECO:0007669"/>
    <property type="project" value="UniProtKB-KW"/>
</dbReference>
<keyword evidence="12" id="KW-0131">Cell cycle</keyword>
<dbReference type="NCBIfam" id="TIGR02614">
    <property type="entry name" value="ftsW"/>
    <property type="match status" value="1"/>
</dbReference>
<feature type="transmembrane region" description="Helical" evidence="21">
    <location>
        <begin position="348"/>
        <end position="371"/>
    </location>
</feature>
<evidence type="ECO:0000313" key="23">
    <source>
        <dbReference type="Proteomes" id="UP000011617"/>
    </source>
</evidence>
<evidence type="ECO:0000256" key="19">
    <source>
        <dbReference type="ARBA" id="ARBA00044770"/>
    </source>
</evidence>
<dbReference type="PANTHER" id="PTHR30474:SF2">
    <property type="entry name" value="PEPTIDOGLYCAN GLYCOSYLTRANSFERASE FTSW-RELATED"/>
    <property type="match status" value="1"/>
</dbReference>
<dbReference type="EC" id="2.4.99.28" evidence="19"/>
<dbReference type="GO" id="GO:0005886">
    <property type="term" value="C:plasma membrane"/>
    <property type="evidence" value="ECO:0007669"/>
    <property type="project" value="UniProtKB-SubCell"/>
</dbReference>
<feature type="transmembrane region" description="Helical" evidence="21">
    <location>
        <begin position="53"/>
        <end position="70"/>
    </location>
</feature>
<gene>
    <name evidence="22" type="ORF">F387_01889</name>
</gene>
<keyword evidence="3" id="KW-1003">Cell membrane</keyword>
<evidence type="ECO:0000256" key="2">
    <source>
        <dbReference type="ARBA" id="ARBA00004752"/>
    </source>
</evidence>
<evidence type="ECO:0000256" key="3">
    <source>
        <dbReference type="ARBA" id="ARBA00022475"/>
    </source>
</evidence>
<comment type="pathway">
    <text evidence="2">Cell wall biogenesis; peptidoglycan biosynthesis.</text>
</comment>
<keyword evidence="11 21" id="KW-0472">Membrane</keyword>
<dbReference type="PATRIC" id="fig|1261130.3.peg.1814"/>
<keyword evidence="10 21" id="KW-1133">Transmembrane helix</keyword>
<feature type="transmembrane region" description="Helical" evidence="21">
    <location>
        <begin position="123"/>
        <end position="140"/>
    </location>
</feature>
<evidence type="ECO:0000256" key="12">
    <source>
        <dbReference type="ARBA" id="ARBA00023306"/>
    </source>
</evidence>
<reference evidence="22 23" key="1">
    <citation type="journal article" date="2013" name="Genome Announc.">
        <title>Complete Genome Sequence of Wohlfahrtiimonas chitiniclastica Strain SH04, Isolated from Chrysomya megacephala Collected from Pudong International Airport in China.</title>
        <authorList>
            <person name="Cao X.M."/>
            <person name="Chen T."/>
            <person name="Xu L.Z."/>
            <person name="Yao L.S."/>
            <person name="Qi J."/>
            <person name="Zhang X.L."/>
            <person name="Yan Q.L."/>
            <person name="Deng Y.H."/>
            <person name="Guo T.Y."/>
            <person name="Wang J."/>
            <person name="Hu K.X."/>
            <person name="Xu B.L."/>
        </authorList>
    </citation>
    <scope>NUCLEOTIDE SEQUENCE [LARGE SCALE GENOMIC DNA]</scope>
    <source>
        <strain evidence="22 23">SH04</strain>
    </source>
</reference>
<dbReference type="GO" id="GO:0009252">
    <property type="term" value="P:peptidoglycan biosynthetic process"/>
    <property type="evidence" value="ECO:0007669"/>
    <property type="project" value="UniProtKB-KW"/>
</dbReference>
<evidence type="ECO:0000256" key="14">
    <source>
        <dbReference type="ARBA" id="ARBA00032370"/>
    </source>
</evidence>
<proteinExistence type="inferred from homology"/>
<keyword evidence="23" id="KW-1185">Reference proteome</keyword>
<evidence type="ECO:0000256" key="1">
    <source>
        <dbReference type="ARBA" id="ARBA00004651"/>
    </source>
</evidence>
<evidence type="ECO:0000256" key="17">
    <source>
        <dbReference type="ARBA" id="ARBA00041185"/>
    </source>
</evidence>
<dbReference type="GO" id="GO:0071555">
    <property type="term" value="P:cell wall organization"/>
    <property type="evidence" value="ECO:0007669"/>
    <property type="project" value="UniProtKB-KW"/>
</dbReference>
<feature type="transmembrane region" description="Helical" evidence="21">
    <location>
        <begin position="82"/>
        <end position="100"/>
    </location>
</feature>
<evidence type="ECO:0000256" key="9">
    <source>
        <dbReference type="ARBA" id="ARBA00022984"/>
    </source>
</evidence>
<feature type="transmembrane region" description="Helical" evidence="21">
    <location>
        <begin position="147"/>
        <end position="166"/>
    </location>
</feature>
<dbReference type="InterPro" id="IPR001182">
    <property type="entry name" value="FtsW/RodA"/>
</dbReference>
<evidence type="ECO:0000256" key="7">
    <source>
        <dbReference type="ARBA" id="ARBA00022692"/>
    </source>
</evidence>
<evidence type="ECO:0000256" key="16">
    <source>
        <dbReference type="ARBA" id="ARBA00038053"/>
    </source>
</evidence>
<evidence type="ECO:0000313" key="22">
    <source>
        <dbReference type="EMBL" id="ELV07335.1"/>
    </source>
</evidence>
<dbReference type="GO" id="GO:0008955">
    <property type="term" value="F:peptidoglycan glycosyltransferase activity"/>
    <property type="evidence" value="ECO:0007669"/>
    <property type="project" value="UniProtKB-EC"/>
</dbReference>
<evidence type="ECO:0000256" key="10">
    <source>
        <dbReference type="ARBA" id="ARBA00022989"/>
    </source>
</evidence>
<evidence type="ECO:0000256" key="5">
    <source>
        <dbReference type="ARBA" id="ARBA00022676"/>
    </source>
</evidence>
<comment type="subcellular location">
    <subcellularLocation>
        <location evidence="1">Cell membrane</location>
        <topology evidence="1">Multi-pass membrane protein</topology>
    </subcellularLocation>
</comment>
<dbReference type="RefSeq" id="WP_008316759.1">
    <property type="nucleotide sequence ID" value="NZ_KB372785.1"/>
</dbReference>
<evidence type="ECO:0000256" key="18">
    <source>
        <dbReference type="ARBA" id="ARBA00041418"/>
    </source>
</evidence>
<keyword evidence="8" id="KW-0133">Cell shape</keyword>
<evidence type="ECO:0000256" key="21">
    <source>
        <dbReference type="SAM" id="Phobius"/>
    </source>
</evidence>
<accession>L8XX43</accession>